<dbReference type="Pfam" id="PF03140">
    <property type="entry name" value="DUF247"/>
    <property type="match status" value="1"/>
</dbReference>
<accession>A0AAV1W5L0</accession>
<dbReference type="Proteomes" id="UP001497480">
    <property type="component" value="Unassembled WGS sequence"/>
</dbReference>
<name>A0AAV1W5L0_LUPLU</name>
<evidence type="ECO:0000313" key="3">
    <source>
        <dbReference type="Proteomes" id="UP001497480"/>
    </source>
</evidence>
<dbReference type="PANTHER" id="PTHR31170:SF20">
    <property type="entry name" value="DUF247 DOMAIN PROTEIN"/>
    <property type="match status" value="1"/>
</dbReference>
<dbReference type="AlphaFoldDB" id="A0AAV1W5L0"/>
<proteinExistence type="predicted"/>
<sequence>MDQTQNEFTQKEFTQKEFGWMQSIKVTLGSLNHREVKSFISSIANVPSKLRKHNEKAYSPKRLTIGPIHRGTSSTLLAMEEHKWHYMLALLQRTETPVQSLDTCGRAILSFDDAVRASYGSYIKYDSHELAKIMLLDGCFLLELLLRCAPPGMVPRIPSEDNHHGSLHPILGYHEMLPFVLTDLTLLENQIPFFVLKTLARILLPNTFTNQVDRLVANLTLSLFGYPSNPCPPVAHFLHLMHSSSIINEGQQVKQAQQELKNCATRLRASGITLRAMEVDRDNVKRSSFDIKFVAGVLHIPPFHVEETTEVYLRNFIALEQSIIGISKQFSSYALFLRGLVCSSQDIELLVSIGVIVKGMQISNENLLTFFGTITKGVDEMDSSYSKLCEDLNTYSAENTPKKFAILVCHYCRHCGECIRYYCKCSYRILIRDHIPNVWKLIGVVAAVVLLVLTTMQTYYSAHS</sequence>
<keyword evidence="3" id="KW-1185">Reference proteome</keyword>
<evidence type="ECO:0000313" key="2">
    <source>
        <dbReference type="EMBL" id="CAL0304443.1"/>
    </source>
</evidence>
<dbReference type="PANTHER" id="PTHR31170">
    <property type="entry name" value="BNAC04G53230D PROTEIN"/>
    <property type="match status" value="1"/>
</dbReference>
<gene>
    <name evidence="2" type="ORF">LLUT_LOCUS5503</name>
</gene>
<evidence type="ECO:0000256" key="1">
    <source>
        <dbReference type="SAM" id="Phobius"/>
    </source>
</evidence>
<comment type="caution">
    <text evidence="2">The sequence shown here is derived from an EMBL/GenBank/DDBJ whole genome shotgun (WGS) entry which is preliminary data.</text>
</comment>
<organism evidence="2 3">
    <name type="scientific">Lupinus luteus</name>
    <name type="common">European yellow lupine</name>
    <dbReference type="NCBI Taxonomy" id="3873"/>
    <lineage>
        <taxon>Eukaryota</taxon>
        <taxon>Viridiplantae</taxon>
        <taxon>Streptophyta</taxon>
        <taxon>Embryophyta</taxon>
        <taxon>Tracheophyta</taxon>
        <taxon>Spermatophyta</taxon>
        <taxon>Magnoliopsida</taxon>
        <taxon>eudicotyledons</taxon>
        <taxon>Gunneridae</taxon>
        <taxon>Pentapetalae</taxon>
        <taxon>rosids</taxon>
        <taxon>fabids</taxon>
        <taxon>Fabales</taxon>
        <taxon>Fabaceae</taxon>
        <taxon>Papilionoideae</taxon>
        <taxon>50 kb inversion clade</taxon>
        <taxon>genistoids sensu lato</taxon>
        <taxon>core genistoids</taxon>
        <taxon>Genisteae</taxon>
        <taxon>Lupinus</taxon>
    </lineage>
</organism>
<dbReference type="EMBL" id="CAXHTB010000004">
    <property type="protein sequence ID" value="CAL0304443.1"/>
    <property type="molecule type" value="Genomic_DNA"/>
</dbReference>
<dbReference type="InterPro" id="IPR004158">
    <property type="entry name" value="DUF247_pln"/>
</dbReference>
<feature type="transmembrane region" description="Helical" evidence="1">
    <location>
        <begin position="438"/>
        <end position="460"/>
    </location>
</feature>
<keyword evidence="1" id="KW-0472">Membrane</keyword>
<reference evidence="2 3" key="1">
    <citation type="submission" date="2024-03" db="EMBL/GenBank/DDBJ databases">
        <authorList>
            <person name="Martinez-Hernandez J."/>
        </authorList>
    </citation>
    <scope>NUCLEOTIDE SEQUENCE [LARGE SCALE GENOMIC DNA]</scope>
</reference>
<keyword evidence="1" id="KW-1133">Transmembrane helix</keyword>
<keyword evidence="1" id="KW-0812">Transmembrane</keyword>
<protein>
    <submittedName>
        <fullName evidence="2">Uncharacterized protein</fullName>
    </submittedName>
</protein>